<protein>
    <submittedName>
        <fullName evidence="2">Uncharacterized protein</fullName>
    </submittedName>
</protein>
<sequence>MTLHLAGTNSENGHIPTSRLDTRPDYGHTWHPDSYDTQFTNGTFTIAVNGLSLENNWYGPKRIPPWPFENEDGMLQAQDLGRTRPTKFTVIDCFPPGTSISDVKAQSMMVATQMLQASNRSVQSKMDSRDEVTANGETNQGPMVRVKAQLGGDPNAGMRNDVELLIPLLTPPTKK</sequence>
<proteinExistence type="predicted"/>
<organism evidence="2 3">
    <name type="scientific">Malus domestica</name>
    <name type="common">Apple</name>
    <name type="synonym">Pyrus malus</name>
    <dbReference type="NCBI Taxonomy" id="3750"/>
    <lineage>
        <taxon>Eukaryota</taxon>
        <taxon>Viridiplantae</taxon>
        <taxon>Streptophyta</taxon>
        <taxon>Embryophyta</taxon>
        <taxon>Tracheophyta</taxon>
        <taxon>Spermatophyta</taxon>
        <taxon>Magnoliopsida</taxon>
        <taxon>eudicotyledons</taxon>
        <taxon>Gunneridae</taxon>
        <taxon>Pentapetalae</taxon>
        <taxon>rosids</taxon>
        <taxon>fabids</taxon>
        <taxon>Rosales</taxon>
        <taxon>Rosaceae</taxon>
        <taxon>Amygdaloideae</taxon>
        <taxon>Maleae</taxon>
        <taxon>Malus</taxon>
    </lineage>
</organism>
<gene>
    <name evidence="2" type="ORF">DVH24_018759</name>
</gene>
<keyword evidence="3" id="KW-1185">Reference proteome</keyword>
<reference evidence="2 3" key="1">
    <citation type="submission" date="2018-10" db="EMBL/GenBank/DDBJ databases">
        <title>A high-quality apple genome assembly.</title>
        <authorList>
            <person name="Hu J."/>
        </authorList>
    </citation>
    <scope>NUCLEOTIDE SEQUENCE [LARGE SCALE GENOMIC DNA]</scope>
    <source>
        <strain evidence="3">cv. HFTH1</strain>
        <tissue evidence="2">Young leaf</tissue>
    </source>
</reference>
<dbReference type="EMBL" id="RDQH01000342">
    <property type="protein sequence ID" value="RXH71404.1"/>
    <property type="molecule type" value="Genomic_DNA"/>
</dbReference>
<feature type="region of interest" description="Disordered" evidence="1">
    <location>
        <begin position="122"/>
        <end position="159"/>
    </location>
</feature>
<accession>A0A498HM96</accession>
<evidence type="ECO:0000313" key="2">
    <source>
        <dbReference type="EMBL" id="RXH71404.1"/>
    </source>
</evidence>
<dbReference type="AlphaFoldDB" id="A0A498HM96"/>
<evidence type="ECO:0000313" key="3">
    <source>
        <dbReference type="Proteomes" id="UP000290289"/>
    </source>
</evidence>
<feature type="region of interest" description="Disordered" evidence="1">
    <location>
        <begin position="1"/>
        <end position="26"/>
    </location>
</feature>
<dbReference type="Proteomes" id="UP000290289">
    <property type="component" value="Chromosome 16"/>
</dbReference>
<evidence type="ECO:0000256" key="1">
    <source>
        <dbReference type="SAM" id="MobiDB-lite"/>
    </source>
</evidence>
<comment type="caution">
    <text evidence="2">The sequence shown here is derived from an EMBL/GenBank/DDBJ whole genome shotgun (WGS) entry which is preliminary data.</text>
</comment>
<name>A0A498HM96_MALDO</name>